<comment type="caution">
    <text evidence="2">The sequence shown here is derived from an EMBL/GenBank/DDBJ whole genome shotgun (WGS) entry which is preliminary data.</text>
</comment>
<proteinExistence type="predicted"/>
<evidence type="ECO:0000313" key="3">
    <source>
        <dbReference type="Proteomes" id="UP000011648"/>
    </source>
</evidence>
<feature type="non-terminal residue" evidence="2">
    <location>
        <position position="1"/>
    </location>
</feature>
<reference evidence="2 3" key="1">
    <citation type="journal article" date="2014" name="PLoS Genet.">
        <title>Phylogenetically driven sequencing of extremely halophilic archaea reveals strategies for static and dynamic osmo-response.</title>
        <authorList>
            <person name="Becker E.A."/>
            <person name="Seitzer P.M."/>
            <person name="Tritt A."/>
            <person name="Larsen D."/>
            <person name="Krusor M."/>
            <person name="Yao A.I."/>
            <person name="Wu D."/>
            <person name="Madern D."/>
            <person name="Eisen J.A."/>
            <person name="Darling A.E."/>
            <person name="Facciotti M.T."/>
        </authorList>
    </citation>
    <scope>NUCLEOTIDE SEQUENCE [LARGE SCALE GENOMIC DNA]</scope>
    <source>
        <strain evidence="2 3">DSM 12281</strain>
    </source>
</reference>
<dbReference type="AlphaFoldDB" id="L9ZID6"/>
<feature type="compositionally biased region" description="Polar residues" evidence="1">
    <location>
        <begin position="287"/>
        <end position="297"/>
    </location>
</feature>
<feature type="region of interest" description="Disordered" evidence="1">
    <location>
        <begin position="268"/>
        <end position="297"/>
    </location>
</feature>
<sequence>HKLQKRIRVIELAPVLPESPMTSNDYTRRTTLKRLGTGITTTSLLTSSAVSITGAIDSTAVQPAQDIPIFNPGEDDELVLDDTTEGWTTVESPFFLGSYGQTANTATDTATLWVNSDTGQVGDLTQTVVVGAPFRVDSPEPIPLQIQTEGSYNGTVFIRSSQTRVELLGKIGVGPYSAVRGAGSRQQQDASPTAITETELFHETLTEDFYPFEDPSASAELSYYAAPDDVHFLYCLLQNDLHRGGGYLGSTEVDFSPAFNGSAISDEAEHPAAQDSTTQIDIPRGLTLNQGTLSTTQ</sequence>
<dbReference type="RefSeq" id="WP_006827330.1">
    <property type="nucleotide sequence ID" value="NZ_AOIL01000062.1"/>
</dbReference>
<evidence type="ECO:0000313" key="2">
    <source>
        <dbReference type="EMBL" id="ELY86255.1"/>
    </source>
</evidence>
<gene>
    <name evidence="2" type="ORF">C484_18602</name>
</gene>
<organism evidence="2 3">
    <name type="scientific">Natrialba taiwanensis DSM 12281</name>
    <dbReference type="NCBI Taxonomy" id="1230458"/>
    <lineage>
        <taxon>Archaea</taxon>
        <taxon>Methanobacteriati</taxon>
        <taxon>Methanobacteriota</taxon>
        <taxon>Stenosarchaea group</taxon>
        <taxon>Halobacteria</taxon>
        <taxon>Halobacteriales</taxon>
        <taxon>Natrialbaceae</taxon>
        <taxon>Natrialba</taxon>
    </lineage>
</organism>
<evidence type="ECO:0000256" key="1">
    <source>
        <dbReference type="SAM" id="MobiDB-lite"/>
    </source>
</evidence>
<dbReference type="Proteomes" id="UP000011648">
    <property type="component" value="Unassembled WGS sequence"/>
</dbReference>
<dbReference type="EMBL" id="AOIL01000062">
    <property type="protein sequence ID" value="ELY86255.1"/>
    <property type="molecule type" value="Genomic_DNA"/>
</dbReference>
<keyword evidence="3" id="KW-1185">Reference proteome</keyword>
<accession>L9ZID6</accession>
<name>L9ZID6_9EURY</name>
<protein>
    <submittedName>
        <fullName evidence="2">Uncharacterized protein</fullName>
    </submittedName>
</protein>